<dbReference type="EMBL" id="JASXSX010000003">
    <property type="protein sequence ID" value="MDT3767893.1"/>
    <property type="molecule type" value="Genomic_DNA"/>
</dbReference>
<proteinExistence type="predicted"/>
<name>A0ABU3IBY4_9ACTO</name>
<dbReference type="PANTHER" id="PTHR30283:SF4">
    <property type="entry name" value="PEROXIDE STRESS RESISTANCE PROTEIN YAAA"/>
    <property type="match status" value="1"/>
</dbReference>
<feature type="compositionally biased region" description="Basic and acidic residues" evidence="1">
    <location>
        <begin position="9"/>
        <end position="20"/>
    </location>
</feature>
<dbReference type="Pfam" id="PF03883">
    <property type="entry name" value="H2O2_YaaD"/>
    <property type="match status" value="1"/>
</dbReference>
<feature type="region of interest" description="Disordered" evidence="1">
    <location>
        <begin position="1"/>
        <end position="20"/>
    </location>
</feature>
<organism evidence="2 3">
    <name type="scientific">Gleimia hominis</name>
    <dbReference type="NCBI Taxonomy" id="595468"/>
    <lineage>
        <taxon>Bacteria</taxon>
        <taxon>Bacillati</taxon>
        <taxon>Actinomycetota</taxon>
        <taxon>Actinomycetes</taxon>
        <taxon>Actinomycetales</taxon>
        <taxon>Actinomycetaceae</taxon>
        <taxon>Gleimia</taxon>
    </lineage>
</organism>
<accession>A0ABU3IBY4</accession>
<dbReference type="Proteomes" id="UP001247542">
    <property type="component" value="Unassembled WGS sequence"/>
</dbReference>
<keyword evidence="3" id="KW-1185">Reference proteome</keyword>
<dbReference type="RefSeq" id="WP_313274065.1">
    <property type="nucleotide sequence ID" value="NZ_JASXSX010000003.1"/>
</dbReference>
<sequence length="265" mass="29278">MLVLLPPSETKHRPESGPHFDLSRIHPVSEDLARTREEILTALIETSARPDALEILKVGKSLEEQVRANLSIETRVSAPAWQVYTGVLYDAAQLSEGDYQGPAGAQQNDQTGLRVCVQSALLGIVDLNAPITDYRLSMDVTLPGVGRLATRWRPTLKPVMDQMAHHDVVVDCRSGAYAAAWPGLDGEHELVKVKAVRIKDGRRRVVSHWAKRFRGLLTGEIIRNQPDSNLAALFDVAQNLVGKEGIERVDLVEGTRNFELVIEAQ</sequence>
<dbReference type="PANTHER" id="PTHR30283">
    <property type="entry name" value="PEROXIDE STRESS RESPONSE PROTEIN YAAA"/>
    <property type="match status" value="1"/>
</dbReference>
<comment type="caution">
    <text evidence="2">The sequence shown here is derived from an EMBL/GenBank/DDBJ whole genome shotgun (WGS) entry which is preliminary data.</text>
</comment>
<evidence type="ECO:0000313" key="2">
    <source>
        <dbReference type="EMBL" id="MDT3767893.1"/>
    </source>
</evidence>
<reference evidence="2 3" key="1">
    <citation type="submission" date="2023-06" db="EMBL/GenBank/DDBJ databases">
        <title>Draft genome sequence of Gleimia hominis type strain CCUG 57540T.</title>
        <authorList>
            <person name="Salva-Serra F."/>
            <person name="Cardew S."/>
            <person name="Jensie Markopoulos S."/>
            <person name="Ohlen M."/>
            <person name="Inganas E."/>
            <person name="Svensson-Stadler L."/>
            <person name="Moore E.R.B."/>
        </authorList>
    </citation>
    <scope>NUCLEOTIDE SEQUENCE [LARGE SCALE GENOMIC DNA]</scope>
    <source>
        <strain evidence="2 3">CCUG 57540</strain>
    </source>
</reference>
<dbReference type="InterPro" id="IPR005583">
    <property type="entry name" value="YaaA"/>
</dbReference>
<evidence type="ECO:0000313" key="3">
    <source>
        <dbReference type="Proteomes" id="UP001247542"/>
    </source>
</evidence>
<evidence type="ECO:0000256" key="1">
    <source>
        <dbReference type="SAM" id="MobiDB-lite"/>
    </source>
</evidence>
<gene>
    <name evidence="2" type="primary">yaaA</name>
    <name evidence="2" type="ORF">QS713_07450</name>
</gene>
<protein>
    <submittedName>
        <fullName evidence="2">Peroxide stress protein YaaA</fullName>
    </submittedName>
</protein>